<protein>
    <submittedName>
        <fullName evidence="1">Uncharacterized protein</fullName>
    </submittedName>
</protein>
<organism evidence="1 2">
    <name type="scientific">Aaosphaeria arxii CBS 175.79</name>
    <dbReference type="NCBI Taxonomy" id="1450172"/>
    <lineage>
        <taxon>Eukaryota</taxon>
        <taxon>Fungi</taxon>
        <taxon>Dikarya</taxon>
        <taxon>Ascomycota</taxon>
        <taxon>Pezizomycotina</taxon>
        <taxon>Dothideomycetes</taxon>
        <taxon>Pleosporomycetidae</taxon>
        <taxon>Pleosporales</taxon>
        <taxon>Pleosporales incertae sedis</taxon>
        <taxon>Aaosphaeria</taxon>
    </lineage>
</organism>
<sequence>MQTATELCIRERQGSERCSSLHVFVCCAYLSCHRCNPRCLGRCHFGIVGLGLGLTELVGSGSSHRGESLHYAQSGGCSVAVRCARLQRVSDSGIGGELQAPRCLHDR</sequence>
<reference evidence="1" key="1">
    <citation type="journal article" date="2020" name="Stud. Mycol.">
        <title>101 Dothideomycetes genomes: a test case for predicting lifestyles and emergence of pathogens.</title>
        <authorList>
            <person name="Haridas S."/>
            <person name="Albert R."/>
            <person name="Binder M."/>
            <person name="Bloem J."/>
            <person name="Labutti K."/>
            <person name="Salamov A."/>
            <person name="Andreopoulos B."/>
            <person name="Baker S."/>
            <person name="Barry K."/>
            <person name="Bills G."/>
            <person name="Bluhm B."/>
            <person name="Cannon C."/>
            <person name="Castanera R."/>
            <person name="Culley D."/>
            <person name="Daum C."/>
            <person name="Ezra D."/>
            <person name="Gonzalez J."/>
            <person name="Henrissat B."/>
            <person name="Kuo A."/>
            <person name="Liang C."/>
            <person name="Lipzen A."/>
            <person name="Lutzoni F."/>
            <person name="Magnuson J."/>
            <person name="Mondo S."/>
            <person name="Nolan M."/>
            <person name="Ohm R."/>
            <person name="Pangilinan J."/>
            <person name="Park H.-J."/>
            <person name="Ramirez L."/>
            <person name="Alfaro M."/>
            <person name="Sun H."/>
            <person name="Tritt A."/>
            <person name="Yoshinaga Y."/>
            <person name="Zwiers L.-H."/>
            <person name="Turgeon B."/>
            <person name="Goodwin S."/>
            <person name="Spatafora J."/>
            <person name="Crous P."/>
            <person name="Grigoriev I."/>
        </authorList>
    </citation>
    <scope>NUCLEOTIDE SEQUENCE</scope>
    <source>
        <strain evidence="1">CBS 175.79</strain>
    </source>
</reference>
<dbReference type="AlphaFoldDB" id="A0A6A5XKZ2"/>
<dbReference type="GeneID" id="54279669"/>
<name>A0A6A5XKZ2_9PLEO</name>
<dbReference type="RefSeq" id="XP_033381895.1">
    <property type="nucleotide sequence ID" value="XM_033522272.1"/>
</dbReference>
<accession>A0A6A5XKZ2</accession>
<keyword evidence="2" id="KW-1185">Reference proteome</keyword>
<evidence type="ECO:0000313" key="1">
    <source>
        <dbReference type="EMBL" id="KAF2013556.1"/>
    </source>
</evidence>
<proteinExistence type="predicted"/>
<evidence type="ECO:0000313" key="2">
    <source>
        <dbReference type="Proteomes" id="UP000799778"/>
    </source>
</evidence>
<dbReference type="Proteomes" id="UP000799778">
    <property type="component" value="Unassembled WGS sequence"/>
</dbReference>
<gene>
    <name evidence="1" type="ORF">BU24DRAFT_240211</name>
</gene>
<dbReference type="EMBL" id="ML978071">
    <property type="protein sequence ID" value="KAF2013556.1"/>
    <property type="molecule type" value="Genomic_DNA"/>
</dbReference>